<feature type="transmembrane region" description="Helical" evidence="5">
    <location>
        <begin position="29"/>
        <end position="48"/>
    </location>
</feature>
<dbReference type="EMBL" id="BAAAQQ010000002">
    <property type="protein sequence ID" value="GAA2115545.1"/>
    <property type="molecule type" value="Genomic_DNA"/>
</dbReference>
<evidence type="ECO:0000256" key="4">
    <source>
        <dbReference type="ARBA" id="ARBA00023136"/>
    </source>
</evidence>
<gene>
    <name evidence="7" type="ORF">GCM10009843_05050</name>
</gene>
<dbReference type="GO" id="GO:0006508">
    <property type="term" value="P:proteolysis"/>
    <property type="evidence" value="ECO:0007669"/>
    <property type="project" value="UniProtKB-KW"/>
</dbReference>
<feature type="transmembrane region" description="Helical" evidence="5">
    <location>
        <begin position="84"/>
        <end position="103"/>
    </location>
</feature>
<dbReference type="InterPro" id="IPR022764">
    <property type="entry name" value="Peptidase_S54_rhomboid_dom"/>
</dbReference>
<dbReference type="InterPro" id="IPR035952">
    <property type="entry name" value="Rhomboid-like_sf"/>
</dbReference>
<keyword evidence="3 5" id="KW-1133">Transmembrane helix</keyword>
<evidence type="ECO:0000256" key="1">
    <source>
        <dbReference type="ARBA" id="ARBA00004141"/>
    </source>
</evidence>
<feature type="transmembrane region" description="Helical" evidence="5">
    <location>
        <begin position="158"/>
        <end position="180"/>
    </location>
</feature>
<keyword evidence="7" id="KW-0378">Hydrolase</keyword>
<feature type="domain" description="Peptidase S54 rhomboid" evidence="6">
    <location>
        <begin position="72"/>
        <end position="206"/>
    </location>
</feature>
<proteinExistence type="predicted"/>
<comment type="subcellular location">
    <subcellularLocation>
        <location evidence="1">Membrane</location>
        <topology evidence="1">Multi-pass membrane protein</topology>
    </subcellularLocation>
</comment>
<protein>
    <submittedName>
        <fullName evidence="7">Rhomboid family intramembrane serine protease</fullName>
    </submittedName>
</protein>
<keyword evidence="8" id="KW-1185">Reference proteome</keyword>
<dbReference type="PANTHER" id="PTHR43066:SF11">
    <property type="entry name" value="PEPTIDASE S54 RHOMBOID DOMAIN-CONTAINING PROTEIN"/>
    <property type="match status" value="1"/>
</dbReference>
<feature type="transmembrane region" description="Helical" evidence="5">
    <location>
        <begin position="134"/>
        <end position="151"/>
    </location>
</feature>
<evidence type="ECO:0000259" key="6">
    <source>
        <dbReference type="Pfam" id="PF01694"/>
    </source>
</evidence>
<evidence type="ECO:0000313" key="8">
    <source>
        <dbReference type="Proteomes" id="UP001500575"/>
    </source>
</evidence>
<dbReference type="GO" id="GO:0008233">
    <property type="term" value="F:peptidase activity"/>
    <property type="evidence" value="ECO:0007669"/>
    <property type="project" value="UniProtKB-KW"/>
</dbReference>
<accession>A0ABN2XRP3</accession>
<comment type="caution">
    <text evidence="7">The sequence shown here is derived from an EMBL/GenBank/DDBJ whole genome shotgun (WGS) entry which is preliminary data.</text>
</comment>
<dbReference type="PANTHER" id="PTHR43066">
    <property type="entry name" value="RHOMBOID-RELATED PROTEIN"/>
    <property type="match status" value="1"/>
</dbReference>
<evidence type="ECO:0000256" key="2">
    <source>
        <dbReference type="ARBA" id="ARBA00022692"/>
    </source>
</evidence>
<dbReference type="Gene3D" id="1.20.1540.10">
    <property type="entry name" value="Rhomboid-like"/>
    <property type="match status" value="1"/>
</dbReference>
<organism evidence="7 8">
    <name type="scientific">Nocardioides bigeumensis</name>
    <dbReference type="NCBI Taxonomy" id="433657"/>
    <lineage>
        <taxon>Bacteria</taxon>
        <taxon>Bacillati</taxon>
        <taxon>Actinomycetota</taxon>
        <taxon>Actinomycetes</taxon>
        <taxon>Propionibacteriales</taxon>
        <taxon>Nocardioidaceae</taxon>
        <taxon>Nocardioides</taxon>
    </lineage>
</organism>
<evidence type="ECO:0000313" key="7">
    <source>
        <dbReference type="EMBL" id="GAA2115545.1"/>
    </source>
</evidence>
<evidence type="ECO:0000256" key="5">
    <source>
        <dbReference type="SAM" id="Phobius"/>
    </source>
</evidence>
<dbReference type="Proteomes" id="UP001500575">
    <property type="component" value="Unassembled WGS sequence"/>
</dbReference>
<dbReference type="SUPFAM" id="SSF144091">
    <property type="entry name" value="Rhomboid-like"/>
    <property type="match status" value="1"/>
</dbReference>
<sequence length="212" mass="22704">MVTAGHRVACAWQNRGMSTVQTRPSGGKVAFPTAVLVVGGLVAFMWVLEAYDQATRHSLDPYGIRPQTDEGLVSIFLAPWLHGGWQHLIGNSLPFLLLGTLVLLDGWRKWAWTTLTIVVVSGAAVWLFSPPSSITLGASGVVFGWLTYLLVRGFYSGSFAQVGIGIVVFLLYGGILWGVLPGAVGISWQGHLGGAIGGVLAARWLHRTPSRP</sequence>
<reference evidence="7 8" key="1">
    <citation type="journal article" date="2019" name="Int. J. Syst. Evol. Microbiol.">
        <title>The Global Catalogue of Microorganisms (GCM) 10K type strain sequencing project: providing services to taxonomists for standard genome sequencing and annotation.</title>
        <authorList>
            <consortium name="The Broad Institute Genomics Platform"/>
            <consortium name="The Broad Institute Genome Sequencing Center for Infectious Disease"/>
            <person name="Wu L."/>
            <person name="Ma J."/>
        </authorList>
    </citation>
    <scope>NUCLEOTIDE SEQUENCE [LARGE SCALE GENOMIC DNA]</scope>
    <source>
        <strain evidence="7 8">JCM 16021</strain>
    </source>
</reference>
<evidence type="ECO:0000256" key="3">
    <source>
        <dbReference type="ARBA" id="ARBA00022989"/>
    </source>
</evidence>
<feature type="transmembrane region" description="Helical" evidence="5">
    <location>
        <begin position="110"/>
        <end position="128"/>
    </location>
</feature>
<keyword evidence="4 5" id="KW-0472">Membrane</keyword>
<keyword evidence="2 5" id="KW-0812">Transmembrane</keyword>
<keyword evidence="7" id="KW-0645">Protease</keyword>
<name>A0ABN2XRP3_9ACTN</name>
<dbReference type="Pfam" id="PF01694">
    <property type="entry name" value="Rhomboid"/>
    <property type="match status" value="1"/>
</dbReference>